<name>K6YDM0_9ALTE</name>
<comment type="caution">
    <text evidence="2">The sequence shown here is derived from an EMBL/GenBank/DDBJ whole genome shotgun (WGS) entry which is preliminary data.</text>
</comment>
<dbReference type="Proteomes" id="UP000006251">
    <property type="component" value="Unassembled WGS sequence"/>
</dbReference>
<evidence type="ECO:0000313" key="2">
    <source>
        <dbReference type="EMBL" id="GAC30809.1"/>
    </source>
</evidence>
<reference evidence="3" key="1">
    <citation type="journal article" date="2014" name="Environ. Microbiol.">
        <title>Comparative genomics of the marine bacterial genus Glaciecola reveals the high degree of genomic diversity and genomic characteristic for cold adaptation.</title>
        <authorList>
            <person name="Qin Q.L."/>
            <person name="Xie B.B."/>
            <person name="Yu Y."/>
            <person name="Shu Y.L."/>
            <person name="Rong J.C."/>
            <person name="Zhang Y.J."/>
            <person name="Zhao D.L."/>
            <person name="Chen X.L."/>
            <person name="Zhang X.Y."/>
            <person name="Chen B."/>
            <person name="Zhou B.C."/>
            <person name="Zhang Y.Z."/>
        </authorList>
    </citation>
    <scope>NUCLEOTIDE SEQUENCE [LARGE SCALE GENOMIC DNA]</scope>
    <source>
        <strain evidence="3">ACAM 615</strain>
    </source>
</reference>
<keyword evidence="1" id="KW-1133">Transmembrane helix</keyword>
<evidence type="ECO:0000256" key="1">
    <source>
        <dbReference type="SAM" id="Phobius"/>
    </source>
</evidence>
<evidence type="ECO:0000313" key="3">
    <source>
        <dbReference type="Proteomes" id="UP000006251"/>
    </source>
</evidence>
<accession>K6YDM0</accession>
<sequence>MVNIARKNGNTATRASDKLPRAAFNAVSHIVAIIITTRIMQTMTSMMITMPLRGRR</sequence>
<keyword evidence="3" id="KW-1185">Reference proteome</keyword>
<dbReference type="EMBL" id="BAEQ01000067">
    <property type="protein sequence ID" value="GAC30809.1"/>
    <property type="molecule type" value="Genomic_DNA"/>
</dbReference>
<dbReference type="STRING" id="1121922.GCA_000428905_00219"/>
<gene>
    <name evidence="2" type="ORF">GPAL_3970</name>
</gene>
<organism evidence="2 3">
    <name type="scientific">Brumicola pallidula DSM 14239 = ACAM 615</name>
    <dbReference type="NCBI Taxonomy" id="1121922"/>
    <lineage>
        <taxon>Bacteria</taxon>
        <taxon>Pseudomonadati</taxon>
        <taxon>Pseudomonadota</taxon>
        <taxon>Gammaproteobacteria</taxon>
        <taxon>Alteromonadales</taxon>
        <taxon>Alteromonadaceae</taxon>
        <taxon>Brumicola</taxon>
    </lineage>
</organism>
<keyword evidence="1" id="KW-0472">Membrane</keyword>
<dbReference type="AlphaFoldDB" id="K6YDM0"/>
<feature type="transmembrane region" description="Helical" evidence="1">
    <location>
        <begin position="22"/>
        <end position="40"/>
    </location>
</feature>
<keyword evidence="1" id="KW-0812">Transmembrane</keyword>
<protein>
    <submittedName>
        <fullName evidence="2">Uncharacterized protein</fullName>
    </submittedName>
</protein>
<proteinExistence type="predicted"/>